<comment type="catalytic activity">
    <reaction evidence="8">
        <text>L-seryl-[protein] + ATP = O-phospho-L-seryl-[protein] + ADP + H(+)</text>
        <dbReference type="Rhea" id="RHEA:17989"/>
        <dbReference type="Rhea" id="RHEA-COMP:9863"/>
        <dbReference type="Rhea" id="RHEA-COMP:11604"/>
        <dbReference type="ChEBI" id="CHEBI:15378"/>
        <dbReference type="ChEBI" id="CHEBI:29999"/>
        <dbReference type="ChEBI" id="CHEBI:30616"/>
        <dbReference type="ChEBI" id="CHEBI:83421"/>
        <dbReference type="ChEBI" id="CHEBI:456216"/>
        <dbReference type="EC" id="2.7.11.1"/>
    </reaction>
</comment>
<evidence type="ECO:0000256" key="6">
    <source>
        <dbReference type="ARBA" id="ARBA00022840"/>
    </source>
</evidence>
<dbReference type="PROSITE" id="PS50011">
    <property type="entry name" value="PROTEIN_KINASE_DOM"/>
    <property type="match status" value="1"/>
</dbReference>
<dbReference type="Pfam" id="PF00069">
    <property type="entry name" value="Pkinase"/>
    <property type="match status" value="1"/>
</dbReference>
<evidence type="ECO:0000256" key="5">
    <source>
        <dbReference type="ARBA" id="ARBA00022777"/>
    </source>
</evidence>
<keyword evidence="6" id="KW-0067">ATP-binding</keyword>
<evidence type="ECO:0000256" key="8">
    <source>
        <dbReference type="ARBA" id="ARBA00048679"/>
    </source>
</evidence>
<comment type="catalytic activity">
    <reaction evidence="7">
        <text>L-threonyl-[protein] + ATP = O-phospho-L-threonyl-[protein] + ADP + H(+)</text>
        <dbReference type="Rhea" id="RHEA:46608"/>
        <dbReference type="Rhea" id="RHEA-COMP:11060"/>
        <dbReference type="Rhea" id="RHEA-COMP:11605"/>
        <dbReference type="ChEBI" id="CHEBI:15378"/>
        <dbReference type="ChEBI" id="CHEBI:30013"/>
        <dbReference type="ChEBI" id="CHEBI:30616"/>
        <dbReference type="ChEBI" id="CHEBI:61977"/>
        <dbReference type="ChEBI" id="CHEBI:456216"/>
        <dbReference type="EC" id="2.7.11.1"/>
    </reaction>
</comment>
<evidence type="ECO:0000256" key="2">
    <source>
        <dbReference type="ARBA" id="ARBA00022527"/>
    </source>
</evidence>
<dbReference type="CDD" id="cd08215">
    <property type="entry name" value="STKc_Nek"/>
    <property type="match status" value="1"/>
</dbReference>
<dbReference type="GO" id="GO:0004674">
    <property type="term" value="F:protein serine/threonine kinase activity"/>
    <property type="evidence" value="ECO:0007669"/>
    <property type="project" value="UniProtKB-KW"/>
</dbReference>
<evidence type="ECO:0000256" key="3">
    <source>
        <dbReference type="ARBA" id="ARBA00022679"/>
    </source>
</evidence>
<dbReference type="PROSITE" id="PS00108">
    <property type="entry name" value="PROTEIN_KINASE_ST"/>
    <property type="match status" value="1"/>
</dbReference>
<keyword evidence="4" id="KW-0547">Nucleotide-binding</keyword>
<dbReference type="EC" id="2.7.11.1" evidence="1"/>
<feature type="region of interest" description="Disordered" evidence="9">
    <location>
        <begin position="264"/>
        <end position="303"/>
    </location>
</feature>
<dbReference type="EMBL" id="HBKN01040689">
    <property type="protein sequence ID" value="CAE2328698.1"/>
    <property type="molecule type" value="Transcribed_RNA"/>
</dbReference>
<reference evidence="11" key="1">
    <citation type="submission" date="2021-01" db="EMBL/GenBank/DDBJ databases">
        <authorList>
            <person name="Corre E."/>
            <person name="Pelletier E."/>
            <person name="Niang G."/>
            <person name="Scheremetjew M."/>
            <person name="Finn R."/>
            <person name="Kale V."/>
            <person name="Holt S."/>
            <person name="Cochrane G."/>
            <person name="Meng A."/>
            <person name="Brown T."/>
            <person name="Cohen L."/>
        </authorList>
    </citation>
    <scope>NUCLEOTIDE SEQUENCE</scope>
    <source>
        <strain evidence="11">CCMP 2712</strain>
    </source>
</reference>
<dbReference type="InterPro" id="IPR000719">
    <property type="entry name" value="Prot_kinase_dom"/>
</dbReference>
<dbReference type="InterPro" id="IPR008271">
    <property type="entry name" value="Ser/Thr_kinase_AS"/>
</dbReference>
<feature type="domain" description="Protein kinase" evidence="10">
    <location>
        <begin position="1"/>
        <end position="223"/>
    </location>
</feature>
<protein>
    <recommendedName>
        <fullName evidence="1">non-specific serine/threonine protein kinase</fullName>
        <ecNumber evidence="1">2.7.11.1</ecNumber>
    </recommendedName>
</protein>
<evidence type="ECO:0000256" key="1">
    <source>
        <dbReference type="ARBA" id="ARBA00012513"/>
    </source>
</evidence>
<sequence>MRPMQQREREDCVNEVRILASSTCNPYIVRYFDAFMEGESLWIVTELARGGDMDAKVKRHQKRGEYMPEDMIWNFFIQICQGLKHLHSANILHRDIKAPNIFITGPRSVKIGDMGVAKCTRSGMARTQIGTPYYMSPELWRNLPYDQKSDIWSLGVLIYEFAALKHPFQAQNERQLYERVMRGAYPPIPRCYSPELANVIRMMLTQDASKRPTTDELLALPAVQKHLESAETAMEDMIFNKECLVGTIQVPRILTHLRNRLPGSKYEHDSRDIGENGPVPTSRSSEGRTKRRKDRGSVIKSMDEGLIRRSKSEALEALNSEFFSKKHDSLLQRNRSEVSVLPKIPYNMAKNAEIVRIRRDDVLGRLPPIPTAGSRYSRQELRAFHDRRRPW</sequence>
<dbReference type="Gene3D" id="1.10.510.10">
    <property type="entry name" value="Transferase(Phosphotransferase) domain 1"/>
    <property type="match status" value="1"/>
</dbReference>
<dbReference type="InterPro" id="IPR051131">
    <property type="entry name" value="NEK_Ser/Thr_kinase_NIMA"/>
</dbReference>
<keyword evidence="5" id="KW-0418">Kinase</keyword>
<gene>
    <name evidence="11" type="ORF">GTHE00462_LOCUS31834</name>
</gene>
<proteinExistence type="predicted"/>
<evidence type="ECO:0000256" key="7">
    <source>
        <dbReference type="ARBA" id="ARBA00047899"/>
    </source>
</evidence>
<dbReference type="Gene3D" id="3.30.200.20">
    <property type="entry name" value="Phosphorylase Kinase, domain 1"/>
    <property type="match status" value="1"/>
</dbReference>
<dbReference type="PANTHER" id="PTHR44899:SF6">
    <property type="entry name" value="SERINE_THREONINE PROTEIN KINASE"/>
    <property type="match status" value="1"/>
</dbReference>
<dbReference type="SMART" id="SM00220">
    <property type="entry name" value="S_TKc"/>
    <property type="match status" value="1"/>
</dbReference>
<keyword evidence="2" id="KW-0723">Serine/threonine-protein kinase</keyword>
<evidence type="ECO:0000259" key="10">
    <source>
        <dbReference type="PROSITE" id="PS50011"/>
    </source>
</evidence>
<dbReference type="PANTHER" id="PTHR44899">
    <property type="entry name" value="CAMK FAMILY PROTEIN KINASE"/>
    <property type="match status" value="1"/>
</dbReference>
<keyword evidence="3" id="KW-0808">Transferase</keyword>
<feature type="compositionally biased region" description="Basic and acidic residues" evidence="9">
    <location>
        <begin position="265"/>
        <end position="274"/>
    </location>
</feature>
<organism evidence="11">
    <name type="scientific">Guillardia theta</name>
    <name type="common">Cryptophyte</name>
    <name type="synonym">Cryptomonas phi</name>
    <dbReference type="NCBI Taxonomy" id="55529"/>
    <lineage>
        <taxon>Eukaryota</taxon>
        <taxon>Cryptophyceae</taxon>
        <taxon>Pyrenomonadales</taxon>
        <taxon>Geminigeraceae</taxon>
        <taxon>Guillardia</taxon>
    </lineage>
</organism>
<dbReference type="SUPFAM" id="SSF56112">
    <property type="entry name" value="Protein kinase-like (PK-like)"/>
    <property type="match status" value="1"/>
</dbReference>
<dbReference type="GO" id="GO:0005524">
    <property type="term" value="F:ATP binding"/>
    <property type="evidence" value="ECO:0007669"/>
    <property type="project" value="UniProtKB-KW"/>
</dbReference>
<accession>A0A7S4PAA5</accession>
<dbReference type="AlphaFoldDB" id="A0A7S4PAA5"/>
<evidence type="ECO:0000256" key="9">
    <source>
        <dbReference type="SAM" id="MobiDB-lite"/>
    </source>
</evidence>
<evidence type="ECO:0000256" key="4">
    <source>
        <dbReference type="ARBA" id="ARBA00022741"/>
    </source>
</evidence>
<dbReference type="InterPro" id="IPR011009">
    <property type="entry name" value="Kinase-like_dom_sf"/>
</dbReference>
<evidence type="ECO:0000313" key="11">
    <source>
        <dbReference type="EMBL" id="CAE2328698.1"/>
    </source>
</evidence>
<name>A0A7S4PAA5_GUITH</name>